<dbReference type="PRINTS" id="PR00363">
    <property type="entry name" value="CYTOCHROMEB5"/>
</dbReference>
<dbReference type="SMART" id="SM01117">
    <property type="entry name" value="Cyt-b5"/>
    <property type="match status" value="1"/>
</dbReference>
<evidence type="ECO:0000256" key="3">
    <source>
        <dbReference type="ARBA" id="ARBA00022692"/>
    </source>
</evidence>
<keyword evidence="11" id="KW-1185">Reference proteome</keyword>
<comment type="caution">
    <text evidence="10">The sequence shown here is derived from an EMBL/GenBank/DDBJ whole genome shotgun (WGS) entry which is preliminary data.</text>
</comment>
<dbReference type="PROSITE" id="PS00191">
    <property type="entry name" value="CYTOCHROME_B5_1"/>
    <property type="match status" value="1"/>
</dbReference>
<organism evidence="10 11">
    <name type="scientific">Diploscapter pachys</name>
    <dbReference type="NCBI Taxonomy" id="2018661"/>
    <lineage>
        <taxon>Eukaryota</taxon>
        <taxon>Metazoa</taxon>
        <taxon>Ecdysozoa</taxon>
        <taxon>Nematoda</taxon>
        <taxon>Chromadorea</taxon>
        <taxon>Rhabditida</taxon>
        <taxon>Rhabditina</taxon>
        <taxon>Rhabditomorpha</taxon>
        <taxon>Rhabditoidea</taxon>
        <taxon>Rhabditidae</taxon>
        <taxon>Diploscapter</taxon>
    </lineage>
</organism>
<dbReference type="Gene3D" id="3.10.120.10">
    <property type="entry name" value="Cytochrome b5-like heme/steroid binding domain"/>
    <property type="match status" value="1"/>
</dbReference>
<keyword evidence="4 8" id="KW-0479">Metal-binding</keyword>
<proteinExistence type="inferred from homology"/>
<dbReference type="SUPFAM" id="SSF55856">
    <property type="entry name" value="Cytochrome b5-like heme/steroid binding domain"/>
    <property type="match status" value="1"/>
</dbReference>
<keyword evidence="6 8" id="KW-0472">Membrane</keyword>
<dbReference type="PANTHER" id="PTHR19359:SF41">
    <property type="entry name" value="GEO08203P1"/>
    <property type="match status" value="1"/>
</dbReference>
<dbReference type="EMBL" id="LIAE01007486">
    <property type="protein sequence ID" value="PAV78948.1"/>
    <property type="molecule type" value="Genomic_DNA"/>
</dbReference>
<dbReference type="GO" id="GO:0016020">
    <property type="term" value="C:membrane"/>
    <property type="evidence" value="ECO:0007669"/>
    <property type="project" value="UniProtKB-SubCell"/>
</dbReference>
<evidence type="ECO:0000256" key="6">
    <source>
        <dbReference type="ARBA" id="ARBA00023136"/>
    </source>
</evidence>
<keyword evidence="3 8" id="KW-0812">Transmembrane</keyword>
<sequence length="146" mass="15822">MASAGDDKNRVISLSEVEKNNLSDPNGNCWIVLRGKVYDVTTFLTEHPGGEEVIKEHAGKDATDAFDDVGHSKDALQMTDDYQIGVLAETDKNKPGTKTGKNAVGDVPGDSWKDIVFSPTWTNFFIPAAIGIAVYVIYKGATRLFA</sequence>
<dbReference type="Proteomes" id="UP000218231">
    <property type="component" value="Unassembled WGS sequence"/>
</dbReference>
<keyword evidence="2 8" id="KW-0349">Heme</keyword>
<gene>
    <name evidence="10" type="ORF">WR25_06792</name>
</gene>
<evidence type="ECO:0000259" key="9">
    <source>
        <dbReference type="PROSITE" id="PS50255"/>
    </source>
</evidence>
<evidence type="ECO:0000256" key="8">
    <source>
        <dbReference type="RuleBase" id="RU362121"/>
    </source>
</evidence>
<dbReference type="EMBL" id="LIAE01007486">
    <property type="protein sequence ID" value="PAV78947.1"/>
    <property type="molecule type" value="Genomic_DNA"/>
</dbReference>
<dbReference type="FunFam" id="3.10.120.10:FF:000002">
    <property type="entry name" value="Cytochrome b5 type B"/>
    <property type="match status" value="1"/>
</dbReference>
<evidence type="ECO:0000256" key="2">
    <source>
        <dbReference type="ARBA" id="ARBA00022617"/>
    </source>
</evidence>
<dbReference type="InterPro" id="IPR036400">
    <property type="entry name" value="Cyt_B5-like_heme/steroid_sf"/>
</dbReference>
<keyword evidence="8" id="KW-1133">Transmembrane helix</keyword>
<evidence type="ECO:0000256" key="5">
    <source>
        <dbReference type="ARBA" id="ARBA00023004"/>
    </source>
</evidence>
<evidence type="ECO:0000256" key="1">
    <source>
        <dbReference type="ARBA" id="ARBA00004370"/>
    </source>
</evidence>
<dbReference type="Pfam" id="PF00173">
    <property type="entry name" value="Cyt-b5"/>
    <property type="match status" value="1"/>
</dbReference>
<accession>A0A2A2KYD9</accession>
<evidence type="ECO:0000256" key="7">
    <source>
        <dbReference type="ARBA" id="ARBA00038168"/>
    </source>
</evidence>
<comment type="similarity">
    <text evidence="7 8">Belongs to the cytochrome b5 family.</text>
</comment>
<dbReference type="STRING" id="2018661.A0A2A2KYD9"/>
<comment type="subcellular location">
    <subcellularLocation>
        <location evidence="1">Membrane</location>
    </subcellularLocation>
</comment>
<keyword evidence="5 8" id="KW-0408">Iron</keyword>
<protein>
    <recommendedName>
        <fullName evidence="9">Cytochrome b5 heme-binding domain-containing protein</fullName>
    </recommendedName>
</protein>
<feature type="transmembrane region" description="Helical" evidence="8">
    <location>
        <begin position="120"/>
        <end position="138"/>
    </location>
</feature>
<dbReference type="PANTHER" id="PTHR19359">
    <property type="entry name" value="CYTOCHROME B5"/>
    <property type="match status" value="1"/>
</dbReference>
<dbReference type="GO" id="GO:0020037">
    <property type="term" value="F:heme binding"/>
    <property type="evidence" value="ECO:0007669"/>
    <property type="project" value="UniProtKB-UniRule"/>
</dbReference>
<name>A0A2A2KYD9_9BILA</name>
<dbReference type="GO" id="GO:0046872">
    <property type="term" value="F:metal ion binding"/>
    <property type="evidence" value="ECO:0007669"/>
    <property type="project" value="UniProtKB-UniRule"/>
</dbReference>
<dbReference type="PROSITE" id="PS50255">
    <property type="entry name" value="CYTOCHROME_B5_2"/>
    <property type="match status" value="1"/>
</dbReference>
<feature type="domain" description="Cytochrome b5 heme-binding" evidence="9">
    <location>
        <begin position="9"/>
        <end position="88"/>
    </location>
</feature>
<evidence type="ECO:0000256" key="4">
    <source>
        <dbReference type="ARBA" id="ARBA00022723"/>
    </source>
</evidence>
<evidence type="ECO:0000313" key="11">
    <source>
        <dbReference type="Proteomes" id="UP000218231"/>
    </source>
</evidence>
<dbReference type="OrthoDB" id="260519at2759"/>
<dbReference type="InterPro" id="IPR018506">
    <property type="entry name" value="Cyt_B5_heme-BS"/>
</dbReference>
<dbReference type="InterPro" id="IPR001199">
    <property type="entry name" value="Cyt_B5-like_heme/steroid-bd"/>
</dbReference>
<dbReference type="InterPro" id="IPR050668">
    <property type="entry name" value="Cytochrome_b5"/>
</dbReference>
<reference evidence="10 11" key="1">
    <citation type="journal article" date="2017" name="Curr. Biol.">
        <title>Genome architecture and evolution of a unichromosomal asexual nematode.</title>
        <authorList>
            <person name="Fradin H."/>
            <person name="Zegar C."/>
            <person name="Gutwein M."/>
            <person name="Lucas J."/>
            <person name="Kovtun M."/>
            <person name="Corcoran D."/>
            <person name="Baugh L.R."/>
            <person name="Kiontke K."/>
            <person name="Gunsalus K."/>
            <person name="Fitch D.H."/>
            <person name="Piano F."/>
        </authorList>
    </citation>
    <scope>NUCLEOTIDE SEQUENCE [LARGE SCALE GENOMIC DNA]</scope>
    <source>
        <strain evidence="10">PF1309</strain>
    </source>
</reference>
<dbReference type="AlphaFoldDB" id="A0A2A2KYD9"/>
<evidence type="ECO:0000313" key="10">
    <source>
        <dbReference type="EMBL" id="PAV78948.1"/>
    </source>
</evidence>